<evidence type="ECO:0000256" key="1">
    <source>
        <dbReference type="SAM" id="Phobius"/>
    </source>
</evidence>
<gene>
    <name evidence="2" type="ORF">G9H61_05715</name>
</gene>
<keyword evidence="1" id="KW-0812">Transmembrane</keyword>
<dbReference type="RefSeq" id="WP_269009838.1">
    <property type="nucleotide sequence ID" value="NZ_JAANOH010000002.1"/>
</dbReference>
<dbReference type="Proteomes" id="UP001321186">
    <property type="component" value="Unassembled WGS sequence"/>
</dbReference>
<dbReference type="InterPro" id="IPR053824">
    <property type="entry name" value="DUF7010"/>
</dbReference>
<keyword evidence="3" id="KW-1185">Reference proteome</keyword>
<keyword evidence="1" id="KW-1133">Transmembrane helix</keyword>
<feature type="transmembrane region" description="Helical" evidence="1">
    <location>
        <begin position="142"/>
        <end position="158"/>
    </location>
</feature>
<name>A0ABT4JGR8_9BACT</name>
<protein>
    <recommendedName>
        <fullName evidence="4">DUF308 domain-containing protein</fullName>
    </recommendedName>
</protein>
<proteinExistence type="predicted"/>
<accession>A0ABT4JGR8</accession>
<reference evidence="2 3" key="1">
    <citation type="submission" date="2020-03" db="EMBL/GenBank/DDBJ databases">
        <authorList>
            <person name="Pitt A."/>
            <person name="Hahn M.W."/>
        </authorList>
    </citation>
    <scope>NUCLEOTIDE SEQUENCE [LARGE SCALE GENOMIC DNA]</scope>
    <source>
        <strain evidence="2 3">5A-MARBSE</strain>
    </source>
</reference>
<comment type="caution">
    <text evidence="2">The sequence shown here is derived from an EMBL/GenBank/DDBJ whole genome shotgun (WGS) entry which is preliminary data.</text>
</comment>
<feature type="transmembrane region" description="Helical" evidence="1">
    <location>
        <begin position="26"/>
        <end position="51"/>
    </location>
</feature>
<evidence type="ECO:0000313" key="3">
    <source>
        <dbReference type="Proteomes" id="UP001321186"/>
    </source>
</evidence>
<evidence type="ECO:0000313" key="2">
    <source>
        <dbReference type="EMBL" id="MCZ2474930.1"/>
    </source>
</evidence>
<dbReference type="Pfam" id="PF22765">
    <property type="entry name" value="DUF7010"/>
    <property type="match status" value="1"/>
</dbReference>
<organism evidence="2 3">
    <name type="scientific">Aquirufa ecclesiirivi</name>
    <dbReference type="NCBI Taxonomy" id="2715124"/>
    <lineage>
        <taxon>Bacteria</taxon>
        <taxon>Pseudomonadati</taxon>
        <taxon>Bacteroidota</taxon>
        <taxon>Cytophagia</taxon>
        <taxon>Cytophagales</taxon>
        <taxon>Flectobacillaceae</taxon>
        <taxon>Aquirufa</taxon>
    </lineage>
</organism>
<sequence>MIKKSSNDFEILDDTIKKAQFDMCQAYANGAMGVIVSGLIWLTAASITYQYSPHTGIWTLFIGGMFIYPLSILFCKSIGLSGAHTKSNPLGNLAMEGTILMMMCLPLALGLSMQQKEWFFQAMLLIIGGRYLTFTTIYGKKIYWILGAILGISALLLFKLKVPALGSLLTGSCIEISFGLFMLISFQRENKKSIQTK</sequence>
<evidence type="ECO:0008006" key="4">
    <source>
        <dbReference type="Google" id="ProtNLM"/>
    </source>
</evidence>
<feature type="transmembrane region" description="Helical" evidence="1">
    <location>
        <begin position="57"/>
        <end position="78"/>
    </location>
</feature>
<feature type="transmembrane region" description="Helical" evidence="1">
    <location>
        <begin position="118"/>
        <end position="135"/>
    </location>
</feature>
<feature type="transmembrane region" description="Helical" evidence="1">
    <location>
        <begin position="164"/>
        <end position="186"/>
    </location>
</feature>
<dbReference type="EMBL" id="JAANOH010000002">
    <property type="protein sequence ID" value="MCZ2474930.1"/>
    <property type="molecule type" value="Genomic_DNA"/>
</dbReference>
<feature type="transmembrane region" description="Helical" evidence="1">
    <location>
        <begin position="90"/>
        <end position="112"/>
    </location>
</feature>
<keyword evidence="1" id="KW-0472">Membrane</keyword>